<keyword evidence="3 9" id="KW-0658">Purine biosynthesis</keyword>
<dbReference type="GO" id="GO:0035999">
    <property type="term" value="P:tetrahydrofolate interconversion"/>
    <property type="evidence" value="ECO:0007669"/>
    <property type="project" value="UniProtKB-UniRule"/>
</dbReference>
<evidence type="ECO:0000313" key="12">
    <source>
        <dbReference type="EMBL" id="OHA00152.1"/>
    </source>
</evidence>
<dbReference type="STRING" id="1802270.A3C07_00280"/>
<evidence type="ECO:0000256" key="9">
    <source>
        <dbReference type="HAMAP-Rule" id="MF_01576"/>
    </source>
</evidence>
<feature type="domain" description="Tetrahydrofolate dehydrogenase/cyclohydrolase catalytic" evidence="10">
    <location>
        <begin position="4"/>
        <end position="115"/>
    </location>
</feature>
<dbReference type="InterPro" id="IPR036291">
    <property type="entry name" value="NAD(P)-bd_dom_sf"/>
</dbReference>
<dbReference type="PANTHER" id="PTHR48099">
    <property type="entry name" value="C-1-TETRAHYDROFOLATE SYNTHASE, CYTOPLASMIC-RELATED"/>
    <property type="match status" value="1"/>
</dbReference>
<evidence type="ECO:0000256" key="3">
    <source>
        <dbReference type="ARBA" id="ARBA00022755"/>
    </source>
</evidence>
<evidence type="ECO:0000256" key="7">
    <source>
        <dbReference type="ARBA" id="ARBA00023167"/>
    </source>
</evidence>
<dbReference type="GO" id="GO:0004488">
    <property type="term" value="F:methylenetetrahydrofolate dehydrogenase (NADP+) activity"/>
    <property type="evidence" value="ECO:0007669"/>
    <property type="project" value="UniProtKB-UniRule"/>
</dbReference>
<gene>
    <name evidence="9" type="primary">folD</name>
    <name evidence="12" type="ORF">A3C07_00280</name>
</gene>
<dbReference type="Pfam" id="PF02882">
    <property type="entry name" value="THF_DHG_CYH_C"/>
    <property type="match status" value="1"/>
</dbReference>
<keyword evidence="7 9" id="KW-0486">Methionine biosynthesis</keyword>
<dbReference type="GO" id="GO:0000105">
    <property type="term" value="P:L-histidine biosynthetic process"/>
    <property type="evidence" value="ECO:0007669"/>
    <property type="project" value="UniProtKB-KW"/>
</dbReference>
<comment type="catalytic activity">
    <reaction evidence="9">
        <text>(6R)-5,10-methylene-5,6,7,8-tetrahydrofolate + NADP(+) = (6R)-5,10-methenyltetrahydrofolate + NADPH</text>
        <dbReference type="Rhea" id="RHEA:22812"/>
        <dbReference type="ChEBI" id="CHEBI:15636"/>
        <dbReference type="ChEBI" id="CHEBI:57455"/>
        <dbReference type="ChEBI" id="CHEBI:57783"/>
        <dbReference type="ChEBI" id="CHEBI:58349"/>
        <dbReference type="EC" id="1.5.1.5"/>
    </reaction>
</comment>
<keyword evidence="4 9" id="KW-0378">Hydrolase</keyword>
<protein>
    <recommendedName>
        <fullName evidence="9">Bifunctional protein FolD</fullName>
    </recommendedName>
    <domain>
        <recommendedName>
            <fullName evidence="9">Methylenetetrahydrofolate dehydrogenase</fullName>
            <ecNumber evidence="9">1.5.1.5</ecNumber>
        </recommendedName>
    </domain>
    <domain>
        <recommendedName>
            <fullName evidence="9">Methenyltetrahydrofolate cyclohydrolase</fullName>
            <ecNumber evidence="9">3.5.4.9</ecNumber>
        </recommendedName>
    </domain>
</protein>
<dbReference type="EC" id="3.5.4.9" evidence="9"/>
<evidence type="ECO:0000256" key="4">
    <source>
        <dbReference type="ARBA" id="ARBA00022801"/>
    </source>
</evidence>
<dbReference type="InterPro" id="IPR000672">
    <property type="entry name" value="THF_DH/CycHdrlase"/>
</dbReference>
<dbReference type="SUPFAM" id="SSF51735">
    <property type="entry name" value="NAD(P)-binding Rossmann-fold domains"/>
    <property type="match status" value="1"/>
</dbReference>
<evidence type="ECO:0000256" key="5">
    <source>
        <dbReference type="ARBA" id="ARBA00022857"/>
    </source>
</evidence>
<evidence type="ECO:0000256" key="6">
    <source>
        <dbReference type="ARBA" id="ARBA00023002"/>
    </source>
</evidence>
<evidence type="ECO:0000256" key="8">
    <source>
        <dbReference type="ARBA" id="ARBA00023268"/>
    </source>
</evidence>
<dbReference type="InterPro" id="IPR020631">
    <property type="entry name" value="THF_DH/CycHdrlase_NAD-bd_dom"/>
</dbReference>
<dbReference type="GO" id="GO:0006164">
    <property type="term" value="P:purine nucleotide biosynthetic process"/>
    <property type="evidence" value="ECO:0007669"/>
    <property type="project" value="UniProtKB-KW"/>
</dbReference>
<dbReference type="CDD" id="cd01080">
    <property type="entry name" value="NAD_bind_m-THF_DH_Cyclohyd"/>
    <property type="match status" value="1"/>
</dbReference>
<keyword evidence="6 9" id="KW-0560">Oxidoreductase</keyword>
<dbReference type="UniPathway" id="UPA00193"/>
<reference evidence="12 13" key="1">
    <citation type="journal article" date="2016" name="Nat. Commun.">
        <title>Thousands of microbial genomes shed light on interconnected biogeochemical processes in an aquifer system.</title>
        <authorList>
            <person name="Anantharaman K."/>
            <person name="Brown C.T."/>
            <person name="Hug L.A."/>
            <person name="Sharon I."/>
            <person name="Castelle C.J."/>
            <person name="Probst A.J."/>
            <person name="Thomas B.C."/>
            <person name="Singh A."/>
            <person name="Wilkins M.J."/>
            <person name="Karaoz U."/>
            <person name="Brodie E.L."/>
            <person name="Williams K.H."/>
            <person name="Hubbard S.S."/>
            <person name="Banfield J.F."/>
        </authorList>
    </citation>
    <scope>NUCLEOTIDE SEQUENCE [LARGE SCALE GENOMIC DNA]</scope>
</reference>
<dbReference type="PRINTS" id="PR00085">
    <property type="entry name" value="THFDHDRGNASE"/>
</dbReference>
<comment type="similarity">
    <text evidence="9">Belongs to the tetrahydrofolate dehydrogenase/cyclohydrolase family.</text>
</comment>
<feature type="binding site" evidence="9">
    <location>
        <position position="226"/>
    </location>
    <ligand>
        <name>NADP(+)</name>
        <dbReference type="ChEBI" id="CHEBI:58349"/>
    </ligand>
</feature>
<keyword evidence="9" id="KW-0368">Histidine biosynthesis</keyword>
<dbReference type="SUPFAM" id="SSF53223">
    <property type="entry name" value="Aminoacid dehydrogenase-like, N-terminal domain"/>
    <property type="match status" value="1"/>
</dbReference>
<keyword evidence="9" id="KW-0028">Amino-acid biosynthesis</keyword>
<dbReference type="Proteomes" id="UP000179023">
    <property type="component" value="Unassembled WGS sequence"/>
</dbReference>
<dbReference type="EMBL" id="MHQI01000026">
    <property type="protein sequence ID" value="OHA00152.1"/>
    <property type="molecule type" value="Genomic_DNA"/>
</dbReference>
<dbReference type="Pfam" id="PF00763">
    <property type="entry name" value="THF_DHG_CYH"/>
    <property type="match status" value="1"/>
</dbReference>
<dbReference type="EC" id="1.5.1.5" evidence="9"/>
<evidence type="ECO:0000256" key="1">
    <source>
        <dbReference type="ARBA" id="ARBA00004777"/>
    </source>
</evidence>
<sequence length="277" mass="30017">MVLLDGKKLAQKIAEGLKKEVAGFSRRPRLGIVVVGKNPVIQKFIEQKKKFGKEVGVDVRIYPLEESVTTNELRKKVAELVHEKRNSGIIIQLPLPERINAQYILNSVTPDKDIDVLSSRSIGNFAVGRNPAMPPVAGAVKALLDEYGIDYKNKYIVVVGAGGLVGKPIAVWLLNEKATFSVVRSSTKNPQEFLKHADIIISGIGKPNYITGYMVKDGVVAVDAGTSESEGKVVGDIDFESVSQKASFITPVPGGVGPVTVAMLFKNLLVLVKEQKQ</sequence>
<keyword evidence="5 9" id="KW-0521">NADP</keyword>
<accession>A0A1G2KNI1</accession>
<evidence type="ECO:0000313" key="13">
    <source>
        <dbReference type="Proteomes" id="UP000179023"/>
    </source>
</evidence>
<keyword evidence="2 9" id="KW-0554">One-carbon metabolism</keyword>
<comment type="pathway">
    <text evidence="1 9">One-carbon metabolism; tetrahydrofolate interconversion.</text>
</comment>
<dbReference type="Gene3D" id="3.40.50.720">
    <property type="entry name" value="NAD(P)-binding Rossmann-like Domain"/>
    <property type="match status" value="1"/>
</dbReference>
<dbReference type="GO" id="GO:0005829">
    <property type="term" value="C:cytosol"/>
    <property type="evidence" value="ECO:0007669"/>
    <property type="project" value="TreeGrafter"/>
</dbReference>
<comment type="function">
    <text evidence="9">Catalyzes the oxidation of 5,10-methylenetetrahydrofolate to 5,10-methenyltetrahydrofolate and then the hydrolysis of 5,10-methenyltetrahydrofolate to 10-formyltetrahydrofolate.</text>
</comment>
<evidence type="ECO:0000256" key="2">
    <source>
        <dbReference type="ARBA" id="ARBA00022563"/>
    </source>
</evidence>
<comment type="caution">
    <text evidence="9">Lacks conserved residue(s) required for the propagation of feature annotation.</text>
</comment>
<dbReference type="InterPro" id="IPR046346">
    <property type="entry name" value="Aminoacid_DH-like_N_sf"/>
</dbReference>
<name>A0A1G2KNI1_9BACT</name>
<dbReference type="GO" id="GO:0009086">
    <property type="term" value="P:methionine biosynthetic process"/>
    <property type="evidence" value="ECO:0007669"/>
    <property type="project" value="UniProtKB-KW"/>
</dbReference>
<organism evidence="12 13">
    <name type="scientific">Candidatus Sungbacteria bacterium RIFCSPHIGHO2_02_FULL_47_11</name>
    <dbReference type="NCBI Taxonomy" id="1802270"/>
    <lineage>
        <taxon>Bacteria</taxon>
        <taxon>Candidatus Sungiibacteriota</taxon>
    </lineage>
</organism>
<feature type="domain" description="Tetrahydrofolate dehydrogenase/cyclohydrolase NAD(P)-binding" evidence="11">
    <location>
        <begin position="136"/>
        <end position="275"/>
    </location>
</feature>
<dbReference type="AlphaFoldDB" id="A0A1G2KNI1"/>
<evidence type="ECO:0000259" key="11">
    <source>
        <dbReference type="Pfam" id="PF02882"/>
    </source>
</evidence>
<dbReference type="GO" id="GO:0004477">
    <property type="term" value="F:methenyltetrahydrofolate cyclohydrolase activity"/>
    <property type="evidence" value="ECO:0007669"/>
    <property type="project" value="UniProtKB-UniRule"/>
</dbReference>
<dbReference type="Gene3D" id="3.40.50.10860">
    <property type="entry name" value="Leucine Dehydrogenase, chain A, domain 1"/>
    <property type="match status" value="1"/>
</dbReference>
<dbReference type="PANTHER" id="PTHR48099:SF5">
    <property type="entry name" value="C-1-TETRAHYDROFOLATE SYNTHASE, CYTOPLASMIC"/>
    <property type="match status" value="1"/>
</dbReference>
<comment type="subunit">
    <text evidence="9">Homodimer.</text>
</comment>
<proteinExistence type="inferred from homology"/>
<keyword evidence="8 9" id="KW-0511">Multifunctional enzyme</keyword>
<comment type="caution">
    <text evidence="12">The sequence shown here is derived from an EMBL/GenBank/DDBJ whole genome shotgun (WGS) entry which is preliminary data.</text>
</comment>
<dbReference type="HAMAP" id="MF_01576">
    <property type="entry name" value="THF_DHG_CYH"/>
    <property type="match status" value="1"/>
</dbReference>
<feature type="binding site" evidence="9">
    <location>
        <begin position="160"/>
        <end position="162"/>
    </location>
    <ligand>
        <name>NADP(+)</name>
        <dbReference type="ChEBI" id="CHEBI:58349"/>
    </ligand>
</feature>
<evidence type="ECO:0000259" key="10">
    <source>
        <dbReference type="Pfam" id="PF00763"/>
    </source>
</evidence>
<comment type="catalytic activity">
    <reaction evidence="9">
        <text>(6R)-5,10-methenyltetrahydrofolate + H2O = (6R)-10-formyltetrahydrofolate + H(+)</text>
        <dbReference type="Rhea" id="RHEA:23700"/>
        <dbReference type="ChEBI" id="CHEBI:15377"/>
        <dbReference type="ChEBI" id="CHEBI:15378"/>
        <dbReference type="ChEBI" id="CHEBI:57455"/>
        <dbReference type="ChEBI" id="CHEBI:195366"/>
        <dbReference type="EC" id="3.5.4.9"/>
    </reaction>
</comment>
<dbReference type="InterPro" id="IPR020630">
    <property type="entry name" value="THF_DH/CycHdrlase_cat_dom"/>
</dbReference>